<dbReference type="AlphaFoldDB" id="H1LED8"/>
<proteinExistence type="predicted"/>
<evidence type="ECO:0000313" key="1">
    <source>
        <dbReference type="EMBL" id="EHO52485.1"/>
    </source>
</evidence>
<dbReference type="HOGENOM" id="CLU_3311769_0_0_9"/>
<sequence length="39" mass="4724">MQTSALLSCLNEFNRTDNTLMESSYKNNRNELFFKLFFR</sequence>
<name>H1LED8_9LACO</name>
<dbReference type="EMBL" id="AGRJ01000098">
    <property type="protein sequence ID" value="EHO52485.1"/>
    <property type="molecule type" value="Genomic_DNA"/>
</dbReference>
<evidence type="ECO:0000313" key="2">
    <source>
        <dbReference type="Proteomes" id="UP000005025"/>
    </source>
</evidence>
<comment type="caution">
    <text evidence="1">The sequence shown here is derived from an EMBL/GenBank/DDBJ whole genome shotgun (WGS) entry which is preliminary data.</text>
</comment>
<protein>
    <submittedName>
        <fullName evidence="1">Uncharacterized protein</fullName>
    </submittedName>
</protein>
<accession>H1LED8</accession>
<organism evidence="1 2">
    <name type="scientific">Lentilactobacillus kisonensis F0435</name>
    <dbReference type="NCBI Taxonomy" id="797516"/>
    <lineage>
        <taxon>Bacteria</taxon>
        <taxon>Bacillati</taxon>
        <taxon>Bacillota</taxon>
        <taxon>Bacilli</taxon>
        <taxon>Lactobacillales</taxon>
        <taxon>Lactobacillaceae</taxon>
        <taxon>Lentilactobacillus</taxon>
    </lineage>
</organism>
<reference evidence="1 2" key="1">
    <citation type="submission" date="2011-09" db="EMBL/GenBank/DDBJ databases">
        <authorList>
            <person name="Weinstock G."/>
            <person name="Sodergren E."/>
            <person name="Clifton S."/>
            <person name="Fulton L."/>
            <person name="Fulton B."/>
            <person name="Courtney L."/>
            <person name="Fronick C."/>
            <person name="Harrison M."/>
            <person name="Strong C."/>
            <person name="Farmer C."/>
            <person name="Delahaunty K."/>
            <person name="Markovic C."/>
            <person name="Hall O."/>
            <person name="Minx P."/>
            <person name="Tomlinson C."/>
            <person name="Mitreva M."/>
            <person name="Hou S."/>
            <person name="Chen J."/>
            <person name="Wollam A."/>
            <person name="Pepin K.H."/>
            <person name="Johnson M."/>
            <person name="Bhonagiri V."/>
            <person name="Zhang X."/>
            <person name="Suruliraj S."/>
            <person name="Warren W."/>
            <person name="Chinwalla A."/>
            <person name="Mardis E.R."/>
            <person name="Wilson R.K."/>
        </authorList>
    </citation>
    <scope>NUCLEOTIDE SEQUENCE [LARGE SCALE GENOMIC DNA]</scope>
    <source>
        <strain evidence="1 2">F0435</strain>
    </source>
</reference>
<dbReference type="Proteomes" id="UP000005025">
    <property type="component" value="Unassembled WGS sequence"/>
</dbReference>
<gene>
    <name evidence="1" type="ORF">HMPREF9104_00964</name>
</gene>